<gene>
    <name evidence="1" type="ORF">LX80_02588</name>
</gene>
<evidence type="ECO:0000313" key="2">
    <source>
        <dbReference type="Proteomes" id="UP000249720"/>
    </source>
</evidence>
<protein>
    <submittedName>
        <fullName evidence="1">Uncharacterized protein</fullName>
    </submittedName>
</protein>
<reference evidence="1 2" key="1">
    <citation type="submission" date="2018-06" db="EMBL/GenBank/DDBJ databases">
        <title>Genomic Encyclopedia of Archaeal and Bacterial Type Strains, Phase II (KMG-II): from individual species to whole genera.</title>
        <authorList>
            <person name="Goeker M."/>
        </authorList>
    </citation>
    <scope>NUCLEOTIDE SEQUENCE [LARGE SCALE GENOMIC DNA]</scope>
    <source>
        <strain evidence="1 2">DSM 23241</strain>
    </source>
</reference>
<dbReference type="AlphaFoldDB" id="A0A2W7TA33"/>
<accession>A0A2W7TA33</accession>
<sequence>MKAQLIFRLPFFIAIFCYSCSKVPAQRPSNVQQNSELLSDDGIIQIKLDLTRGGAISYISLSGSDRNLVNIHDEGRYIQQSYYAGKPLNRIAEGQNPAWSPWRWNPIQVGDSYGNRAQILDSKTTGNTLYVKCIPMLWDMNNKPAQAIMEQWNILNGNVIKVHCKLTCQRTDNLYAENISNAQELPAVYPIASLNKLVTYLGNSPFTNDTLSTPTVINLSSGFWGRYSNVTENWMAFVDSTNWGIGVYNPNCTSFLAGISGKPNGESLDASTAYIAPTLNVILNKNTVFEYDYYLIVGTISQIRNKIYQLK</sequence>
<organism evidence="1 2">
    <name type="scientific">Hydrotalea sandarakina</name>
    <dbReference type="NCBI Taxonomy" id="1004304"/>
    <lineage>
        <taxon>Bacteria</taxon>
        <taxon>Pseudomonadati</taxon>
        <taxon>Bacteroidota</taxon>
        <taxon>Chitinophagia</taxon>
        <taxon>Chitinophagales</taxon>
        <taxon>Chitinophagaceae</taxon>
        <taxon>Hydrotalea</taxon>
    </lineage>
</organism>
<proteinExistence type="predicted"/>
<keyword evidence="2" id="KW-1185">Reference proteome</keyword>
<evidence type="ECO:0000313" key="1">
    <source>
        <dbReference type="EMBL" id="PZX60022.1"/>
    </source>
</evidence>
<name>A0A2W7TA33_9BACT</name>
<dbReference type="Proteomes" id="UP000249720">
    <property type="component" value="Unassembled WGS sequence"/>
</dbReference>
<comment type="caution">
    <text evidence="1">The sequence shown here is derived from an EMBL/GenBank/DDBJ whole genome shotgun (WGS) entry which is preliminary data.</text>
</comment>
<dbReference type="EMBL" id="QKZV01000011">
    <property type="protein sequence ID" value="PZX60022.1"/>
    <property type="molecule type" value="Genomic_DNA"/>
</dbReference>